<accession>A0A0F9NCQ6</accession>
<dbReference type="AlphaFoldDB" id="A0A0F9NCQ6"/>
<evidence type="ECO:0000313" key="1">
    <source>
        <dbReference type="EMBL" id="KKM79182.1"/>
    </source>
</evidence>
<dbReference type="EMBL" id="LAZR01008371">
    <property type="protein sequence ID" value="KKM79182.1"/>
    <property type="molecule type" value="Genomic_DNA"/>
</dbReference>
<protein>
    <submittedName>
        <fullName evidence="1">Uncharacterized protein</fullName>
    </submittedName>
</protein>
<reference evidence="1" key="1">
    <citation type="journal article" date="2015" name="Nature">
        <title>Complex archaea that bridge the gap between prokaryotes and eukaryotes.</title>
        <authorList>
            <person name="Spang A."/>
            <person name="Saw J.H."/>
            <person name="Jorgensen S.L."/>
            <person name="Zaremba-Niedzwiedzka K."/>
            <person name="Martijn J."/>
            <person name="Lind A.E."/>
            <person name="van Eijk R."/>
            <person name="Schleper C."/>
            <person name="Guy L."/>
            <person name="Ettema T.J."/>
        </authorList>
    </citation>
    <scope>NUCLEOTIDE SEQUENCE</scope>
</reference>
<sequence length="154" mass="16356">MKTTKTNLAQALTPLMALVSLEESNRVLTEAGLEAREDIAPAQTLIAVSAIATQSDFAATVINLTNGQVSGEQLSEACGAAFDGRKTKDGSRHGPYYLCRARKGLLKGCNVVPPKSVGGHRTIVKVLTPADMTDDELAEFIKAASAERRGRKSK</sequence>
<name>A0A0F9NCQ6_9ZZZZ</name>
<organism evidence="1">
    <name type="scientific">marine sediment metagenome</name>
    <dbReference type="NCBI Taxonomy" id="412755"/>
    <lineage>
        <taxon>unclassified sequences</taxon>
        <taxon>metagenomes</taxon>
        <taxon>ecological metagenomes</taxon>
    </lineage>
</organism>
<gene>
    <name evidence="1" type="ORF">LCGC14_1352540</name>
</gene>
<proteinExistence type="predicted"/>
<comment type="caution">
    <text evidence="1">The sequence shown here is derived from an EMBL/GenBank/DDBJ whole genome shotgun (WGS) entry which is preliminary data.</text>
</comment>